<dbReference type="Proteomes" id="UP000054988">
    <property type="component" value="Unassembled WGS sequence"/>
</dbReference>
<evidence type="ECO:0000313" key="3">
    <source>
        <dbReference type="Proteomes" id="UP000054988"/>
    </source>
</evidence>
<dbReference type="Gene3D" id="3.80.10.10">
    <property type="entry name" value="Ribonuclease Inhibitor"/>
    <property type="match status" value="1"/>
</dbReference>
<protein>
    <recommendedName>
        <fullName evidence="1">F-box domain-containing protein</fullName>
    </recommendedName>
</protein>
<dbReference type="EMBL" id="LATX01002435">
    <property type="protein sequence ID" value="KTB29326.1"/>
    <property type="molecule type" value="Genomic_DNA"/>
</dbReference>
<evidence type="ECO:0000313" key="2">
    <source>
        <dbReference type="EMBL" id="KTB29326.1"/>
    </source>
</evidence>
<reference evidence="2 3" key="1">
    <citation type="submission" date="2015-12" db="EMBL/GenBank/DDBJ databases">
        <title>Draft genome sequence of Moniliophthora roreri, the causal agent of frosty pod rot of cacao.</title>
        <authorList>
            <person name="Aime M.C."/>
            <person name="Diaz-Valderrama J.R."/>
            <person name="Kijpornyongpan T."/>
            <person name="Phillips-Mora W."/>
        </authorList>
    </citation>
    <scope>NUCLEOTIDE SEQUENCE [LARGE SCALE GENOMIC DNA]</scope>
    <source>
        <strain evidence="2 3">MCA 2952</strain>
    </source>
</reference>
<feature type="domain" description="F-box" evidence="1">
    <location>
        <begin position="64"/>
        <end position="125"/>
    </location>
</feature>
<gene>
    <name evidence="2" type="ORF">WG66_18086</name>
</gene>
<dbReference type="InterPro" id="IPR032675">
    <property type="entry name" value="LRR_dom_sf"/>
</dbReference>
<proteinExistence type="predicted"/>
<organism evidence="2 3">
    <name type="scientific">Moniliophthora roreri</name>
    <name type="common">Frosty pod rot fungus</name>
    <name type="synonym">Monilia roreri</name>
    <dbReference type="NCBI Taxonomy" id="221103"/>
    <lineage>
        <taxon>Eukaryota</taxon>
        <taxon>Fungi</taxon>
        <taxon>Dikarya</taxon>
        <taxon>Basidiomycota</taxon>
        <taxon>Agaricomycotina</taxon>
        <taxon>Agaricomycetes</taxon>
        <taxon>Agaricomycetidae</taxon>
        <taxon>Agaricales</taxon>
        <taxon>Marasmiineae</taxon>
        <taxon>Marasmiaceae</taxon>
        <taxon>Moniliophthora</taxon>
    </lineage>
</organism>
<dbReference type="InterPro" id="IPR001810">
    <property type="entry name" value="F-box_dom"/>
</dbReference>
<sequence length="534" mass="60110">MKALGVSRLAAWRKRKAEKEGNGFLKSVARRFSTPSQFAPWRSRKPNSGSHHLLPAHRLPPAHHLPAELLIAIFELCVWLNDSNKFIFKYPYCHIESPVLTLSQVCSHWRSLTYSASILWGHISIEKCCHNPLITPNAQATLRILKMHFDRSGDAPLELSLNATRSTIPGLSHSHAIMETLLMRTCNFNYCDRLRRLETTIYITSIPGLDRTKKTVFAELETLSFTGEESLDQFSFPKLRHVSISVNGPRGALNLPWRQLTSLSFRCPHTTDFGSILNECPGLISLSLCLFQDPHYWYNVATRTPMPFPPQGHSTLKRLKNLSLKAHNYNDDSAMPVLKSLICPCLASLSLIQADTHSEYIRGFHAEGVIEFILRSQCQRTLDHLEIIGVLIHESSLLDLLRLTPCLTFFAFKECVYGYGMGTGSALFSGLTSRIYEPKERELVPSLRDIRVTLVEPFPEAFDDSLDAFEAMVRSRVQILHSASISVPDGTMTSQSARYQGLLSSLQEMQKRKDVEIALKVVVGDIVLVGYGDC</sequence>
<evidence type="ECO:0000259" key="1">
    <source>
        <dbReference type="Pfam" id="PF12937"/>
    </source>
</evidence>
<comment type="caution">
    <text evidence="2">The sequence shown here is derived from an EMBL/GenBank/DDBJ whole genome shotgun (WGS) entry which is preliminary data.</text>
</comment>
<dbReference type="Pfam" id="PF12937">
    <property type="entry name" value="F-box-like"/>
    <property type="match status" value="1"/>
</dbReference>
<name>A0A0W0EYZ8_MONRR</name>
<dbReference type="SUPFAM" id="SSF52047">
    <property type="entry name" value="RNI-like"/>
    <property type="match status" value="1"/>
</dbReference>
<dbReference type="AlphaFoldDB" id="A0A0W0EYZ8"/>
<accession>A0A0W0EYZ8</accession>